<feature type="region of interest" description="Disordered" evidence="1">
    <location>
        <begin position="1"/>
        <end position="35"/>
    </location>
</feature>
<gene>
    <name evidence="2" type="ORF">NDES1114_LOCUS4719</name>
</gene>
<dbReference type="AlphaFoldDB" id="A0A7S1L7N9"/>
<sequence length="698" mass="72634">MQQPPPAADSYTAATAPSHLGFHGHPSGVPSTHPAGAYLATMAQPQPASGVNTPAHYFHMQSAAAAPSAQPHPHPHHTTTASGTEPPLYASSPFLHQPQPHAQGMVVPLLSPSPLPPPFTAHQNSLPSLVPGGSSAGQQPPAFVVPPGAALPPVLFSSSGPPLPPYTAALLHQPQPIPTPQRNEMPFHVYPHHAHYQHHQNFALPQHHHHFVPSLAPVHVGFGGPHQQQQTAKAAPNDMGRQPLTSRLSAAAAAVAKAADVAEAIASLQRLLSHARVTDGKAHAAWLVVDNASASLAVARFAAASGSLVACATLNADVVEHRGRLAVAALDHLLLTSDRLRAKNAGVSVPPEGSDSDEFRSAAKGLVLVLVGCLREASETHRGCIALMRVLSAIHHDRELVTSFIAALTPLTAAFLCGPQRPYLVCHIVCGLRPPPASPPPPSATERQAIAHGAPGAEEARAEHVIEFLPWTQAIDGAEAAGDAAAVALLGRDRCDAAVWHGFISAVLRELRNHLDAVLEGRQTCVALWHVFRRIRVLRYGADGVALLAALASDEARAVWPPPAFVSATAGGGSREGEEHGAQTMPPSATDGGASIRVTPLNALCRSTAGRTALVSLFDSLEGEAKAADAPGDPCAADTLIRQLRAAFAALVAGAVPPVDAAQERTLKLRPGMEAAATLETRIAQFLELTAEVASAPS</sequence>
<feature type="region of interest" description="Disordered" evidence="1">
    <location>
        <begin position="63"/>
        <end position="97"/>
    </location>
</feature>
<accession>A0A7S1L7N9</accession>
<dbReference type="EMBL" id="HBGF01006946">
    <property type="protein sequence ID" value="CAD9096404.1"/>
    <property type="molecule type" value="Transcribed_RNA"/>
</dbReference>
<organism evidence="2">
    <name type="scientific">Neobodo designis</name>
    <name type="common">Flagellated protozoan</name>
    <name type="synonym">Bodo designis</name>
    <dbReference type="NCBI Taxonomy" id="312471"/>
    <lineage>
        <taxon>Eukaryota</taxon>
        <taxon>Discoba</taxon>
        <taxon>Euglenozoa</taxon>
        <taxon>Kinetoplastea</taxon>
        <taxon>Metakinetoplastina</taxon>
        <taxon>Neobodonida</taxon>
        <taxon>Neobodo</taxon>
    </lineage>
</organism>
<name>A0A7S1L7N9_NEODS</name>
<feature type="region of interest" description="Disordered" evidence="1">
    <location>
        <begin position="569"/>
        <end position="593"/>
    </location>
</feature>
<proteinExistence type="predicted"/>
<evidence type="ECO:0000256" key="1">
    <source>
        <dbReference type="SAM" id="MobiDB-lite"/>
    </source>
</evidence>
<protein>
    <submittedName>
        <fullName evidence="2">Uncharacterized protein</fullName>
    </submittedName>
</protein>
<reference evidence="2" key="1">
    <citation type="submission" date="2021-01" db="EMBL/GenBank/DDBJ databases">
        <authorList>
            <person name="Corre E."/>
            <person name="Pelletier E."/>
            <person name="Niang G."/>
            <person name="Scheremetjew M."/>
            <person name="Finn R."/>
            <person name="Kale V."/>
            <person name="Holt S."/>
            <person name="Cochrane G."/>
            <person name="Meng A."/>
            <person name="Brown T."/>
            <person name="Cohen L."/>
        </authorList>
    </citation>
    <scope>NUCLEOTIDE SEQUENCE</scope>
    <source>
        <strain evidence="2">CCAP 1951/1</strain>
    </source>
</reference>
<evidence type="ECO:0000313" key="2">
    <source>
        <dbReference type="EMBL" id="CAD9096404.1"/>
    </source>
</evidence>